<name>A0A447GKH0_9MYCO</name>
<dbReference type="EMBL" id="LR130759">
    <property type="protein sequence ID" value="VDM90943.1"/>
    <property type="molecule type" value="Genomic_DNA"/>
</dbReference>
<dbReference type="KEGG" id="mbai:MB901379_04554"/>
<protein>
    <submittedName>
        <fullName evidence="2">Uncharacterized protein</fullName>
    </submittedName>
</protein>
<keyword evidence="3" id="KW-1185">Reference proteome</keyword>
<gene>
    <name evidence="2" type="ORF">MB901379_04554</name>
</gene>
<evidence type="ECO:0000313" key="3">
    <source>
        <dbReference type="Proteomes" id="UP000269998"/>
    </source>
</evidence>
<feature type="compositionally biased region" description="Basic and acidic residues" evidence="1">
    <location>
        <begin position="1"/>
        <end position="19"/>
    </location>
</feature>
<dbReference type="AlphaFoldDB" id="A0A447GKH0"/>
<feature type="region of interest" description="Disordered" evidence="1">
    <location>
        <begin position="1"/>
        <end position="46"/>
    </location>
</feature>
<sequence>MESRQPGEAKVDPEEKVRSPDPGTQHGSPAPTRSHSRDNGRSVAGLRNCEVQMASTALWVGLQPKVS</sequence>
<reference evidence="3" key="1">
    <citation type="submission" date="2018-02" db="EMBL/GenBank/DDBJ databases">
        <authorList>
            <person name="Seth-Smith MB H."/>
            <person name="Seth-Smith H."/>
        </authorList>
    </citation>
    <scope>NUCLEOTIDE SEQUENCE [LARGE SCALE GENOMIC DNA]</scope>
</reference>
<accession>A0A447GKH0</accession>
<evidence type="ECO:0000256" key="1">
    <source>
        <dbReference type="SAM" id="MobiDB-lite"/>
    </source>
</evidence>
<organism evidence="2 3">
    <name type="scientific">Mycobacterium basiliense</name>
    <dbReference type="NCBI Taxonomy" id="2094119"/>
    <lineage>
        <taxon>Bacteria</taxon>
        <taxon>Bacillati</taxon>
        <taxon>Actinomycetota</taxon>
        <taxon>Actinomycetes</taxon>
        <taxon>Mycobacteriales</taxon>
        <taxon>Mycobacteriaceae</taxon>
        <taxon>Mycobacterium</taxon>
    </lineage>
</organism>
<dbReference type="Proteomes" id="UP000269998">
    <property type="component" value="Chromosome"/>
</dbReference>
<evidence type="ECO:0000313" key="2">
    <source>
        <dbReference type="EMBL" id="VDM90943.1"/>
    </source>
</evidence>
<proteinExistence type="predicted"/>